<evidence type="ECO:0000313" key="2">
    <source>
        <dbReference type="EMBL" id="OLU37751.1"/>
    </source>
</evidence>
<dbReference type="SUPFAM" id="SSF55729">
    <property type="entry name" value="Acyl-CoA N-acyltransferases (Nat)"/>
    <property type="match status" value="1"/>
</dbReference>
<dbReference type="GO" id="GO:0016747">
    <property type="term" value="F:acyltransferase activity, transferring groups other than amino-acyl groups"/>
    <property type="evidence" value="ECO:0007669"/>
    <property type="project" value="InterPro"/>
</dbReference>
<feature type="domain" description="N-acetyltransferase" evidence="1">
    <location>
        <begin position="3"/>
        <end position="171"/>
    </location>
</feature>
<comment type="caution">
    <text evidence="2">The sequence shown here is derived from an EMBL/GenBank/DDBJ whole genome shotgun (WGS) entry which is preliminary data.</text>
</comment>
<dbReference type="InterPro" id="IPR016181">
    <property type="entry name" value="Acyl_CoA_acyltransferase"/>
</dbReference>
<dbReference type="Gene3D" id="3.40.630.30">
    <property type="match status" value="1"/>
</dbReference>
<organism evidence="2 3">
    <name type="scientific">Ileibacterium valens</name>
    <dbReference type="NCBI Taxonomy" id="1862668"/>
    <lineage>
        <taxon>Bacteria</taxon>
        <taxon>Bacillati</taxon>
        <taxon>Bacillota</taxon>
        <taxon>Erysipelotrichia</taxon>
        <taxon>Erysipelotrichales</taxon>
        <taxon>Erysipelotrichaceae</taxon>
        <taxon>Ileibacterium</taxon>
    </lineage>
</organism>
<reference evidence="2 3" key="1">
    <citation type="submission" date="2016-11" db="EMBL/GenBank/DDBJ databases">
        <title>Description of two novel members of the family Erysipelotrichaceae: Ileibacterium lipovorans gen. nov., sp. nov. and Dubosiella newyorkensis, gen. nov., sp. nov.</title>
        <authorList>
            <person name="Cox L.M."/>
            <person name="Sohn J."/>
            <person name="Tyrrell K.L."/>
            <person name="Citron D.M."/>
            <person name="Lawson P.A."/>
            <person name="Patel N.B."/>
            <person name="Iizumi T."/>
            <person name="Perez-Perez G.I."/>
            <person name="Goldstein E.J."/>
            <person name="Blaser M.J."/>
        </authorList>
    </citation>
    <scope>NUCLEOTIDE SEQUENCE [LARGE SCALE GENOMIC DNA]</scope>
    <source>
        <strain evidence="2 3">NYU-BL-A3</strain>
    </source>
</reference>
<dbReference type="Proteomes" id="UP000186341">
    <property type="component" value="Unassembled WGS sequence"/>
</dbReference>
<name>A0A1U7NE39_9FIRM</name>
<keyword evidence="3" id="KW-1185">Reference proteome</keyword>
<evidence type="ECO:0000313" key="3">
    <source>
        <dbReference type="Proteomes" id="UP000186341"/>
    </source>
</evidence>
<dbReference type="PROSITE" id="PS51186">
    <property type="entry name" value="GNAT"/>
    <property type="match status" value="1"/>
</dbReference>
<protein>
    <recommendedName>
        <fullName evidence="1">N-acetyltransferase domain-containing protein</fullName>
    </recommendedName>
</protein>
<dbReference type="InterPro" id="IPR000182">
    <property type="entry name" value="GNAT_dom"/>
</dbReference>
<gene>
    <name evidence="2" type="ORF">BO222_09875</name>
</gene>
<proteinExistence type="predicted"/>
<dbReference type="GeneID" id="82203464"/>
<dbReference type="OrthoDB" id="9127144at2"/>
<dbReference type="RefSeq" id="WP_075820654.1">
    <property type="nucleotide sequence ID" value="NZ_CAJUTZ010000024.1"/>
</dbReference>
<accession>A0A1U7NE39</accession>
<sequence>MKISIEKLQAQDPQLRGLEKLYHASFPDYEAKPFEMIVNGVKEGRMDSYILKAAKEKETELKPAGLAFLIKGKDIMLLDYLAINPDFQSGGLGSRMIKELSSIYDQPLIIEIESTNLDIKPEDQDQRERRKSFYIRNGFFDCNQEIELFGVQMELMSTHRPIAYPEYFDLLDQYLQAYQISASDNICFLSQDRKSESQKK</sequence>
<dbReference type="EMBL" id="MPJW01000190">
    <property type="protein sequence ID" value="OLU37751.1"/>
    <property type="molecule type" value="Genomic_DNA"/>
</dbReference>
<evidence type="ECO:0000259" key="1">
    <source>
        <dbReference type="PROSITE" id="PS51186"/>
    </source>
</evidence>
<dbReference type="AlphaFoldDB" id="A0A1U7NE39"/>
<dbReference type="CDD" id="cd04301">
    <property type="entry name" value="NAT_SF"/>
    <property type="match status" value="1"/>
</dbReference>